<evidence type="ECO:0000313" key="2">
    <source>
        <dbReference type="Proteomes" id="UP000238479"/>
    </source>
</evidence>
<accession>A0A2P6S009</accession>
<comment type="caution">
    <text evidence="1">The sequence shown here is derived from an EMBL/GenBank/DDBJ whole genome shotgun (WGS) entry which is preliminary data.</text>
</comment>
<dbReference type="Gramene" id="PRQ51983">
    <property type="protein sequence ID" value="PRQ51983"/>
    <property type="gene ID" value="RchiOBHm_Chr2g0150541"/>
</dbReference>
<dbReference type="EMBL" id="PDCK01000040">
    <property type="protein sequence ID" value="PRQ51983.1"/>
    <property type="molecule type" value="Genomic_DNA"/>
</dbReference>
<protein>
    <submittedName>
        <fullName evidence="1">Uncharacterized protein</fullName>
    </submittedName>
</protein>
<name>A0A2P6S009_ROSCH</name>
<dbReference type="AlphaFoldDB" id="A0A2P6S009"/>
<dbReference type="STRING" id="74649.A0A2P6S009"/>
<evidence type="ECO:0000313" key="1">
    <source>
        <dbReference type="EMBL" id="PRQ51983.1"/>
    </source>
</evidence>
<keyword evidence="2" id="KW-1185">Reference proteome</keyword>
<organism evidence="1 2">
    <name type="scientific">Rosa chinensis</name>
    <name type="common">China rose</name>
    <dbReference type="NCBI Taxonomy" id="74649"/>
    <lineage>
        <taxon>Eukaryota</taxon>
        <taxon>Viridiplantae</taxon>
        <taxon>Streptophyta</taxon>
        <taxon>Embryophyta</taxon>
        <taxon>Tracheophyta</taxon>
        <taxon>Spermatophyta</taxon>
        <taxon>Magnoliopsida</taxon>
        <taxon>eudicotyledons</taxon>
        <taxon>Gunneridae</taxon>
        <taxon>Pentapetalae</taxon>
        <taxon>rosids</taxon>
        <taxon>fabids</taxon>
        <taxon>Rosales</taxon>
        <taxon>Rosaceae</taxon>
        <taxon>Rosoideae</taxon>
        <taxon>Rosoideae incertae sedis</taxon>
        <taxon>Rosa</taxon>
    </lineage>
</organism>
<reference evidence="1 2" key="1">
    <citation type="journal article" date="2018" name="Nat. Genet.">
        <title>The Rosa genome provides new insights in the design of modern roses.</title>
        <authorList>
            <person name="Bendahmane M."/>
        </authorList>
    </citation>
    <scope>NUCLEOTIDE SEQUENCE [LARGE SCALE GENOMIC DNA]</scope>
    <source>
        <strain evidence="2">cv. Old Blush</strain>
    </source>
</reference>
<proteinExistence type="predicted"/>
<dbReference type="Proteomes" id="UP000238479">
    <property type="component" value="Chromosome 2"/>
</dbReference>
<sequence length="99" mass="11041">MFSRDNSTRLNSFSRVRKWTSDGGSPGISVAKISCLHFMFFRYITIISCHEATNENGTSRKRELSAAGQKKTQTNVLVLRGHTGPITALHCVTRREVGI</sequence>
<gene>
    <name evidence="1" type="ORF">RchiOBHm_Chr2g0150541</name>
</gene>